<dbReference type="InterPro" id="IPR003140">
    <property type="entry name" value="PLipase/COase/thioEstase"/>
</dbReference>
<dbReference type="PANTHER" id="PTHR10655:SF63">
    <property type="entry name" value="PHOSPHOLIPASE_CARBOXYLESTERASE_THIOESTERASE DOMAIN-CONTAINING PROTEIN"/>
    <property type="match status" value="1"/>
</dbReference>
<dbReference type="STRING" id="1168221.R7YLZ5"/>
<dbReference type="PANTHER" id="PTHR10655">
    <property type="entry name" value="LYSOPHOSPHOLIPASE-RELATED"/>
    <property type="match status" value="1"/>
</dbReference>
<accession>R7YLZ5</accession>
<dbReference type="InterPro" id="IPR050565">
    <property type="entry name" value="LYPA1-2/EST-like"/>
</dbReference>
<dbReference type="Pfam" id="PF02230">
    <property type="entry name" value="Abhydrolase_2"/>
    <property type="match status" value="1"/>
</dbReference>
<comment type="similarity">
    <text evidence="1">Belongs to the AB hydrolase superfamily. AB hydrolase 2 family.</text>
</comment>
<dbReference type="HOGENOM" id="CLU_049413_2_2_1"/>
<dbReference type="EMBL" id="JH767561">
    <property type="protein sequence ID" value="EON62935.1"/>
    <property type="molecule type" value="Genomic_DNA"/>
</dbReference>
<dbReference type="eggNOG" id="KOG2112">
    <property type="taxonomic scope" value="Eukaryota"/>
</dbReference>
<organism evidence="3 4">
    <name type="scientific">Coniosporium apollinis (strain CBS 100218)</name>
    <name type="common">Rock-inhabiting black yeast</name>
    <dbReference type="NCBI Taxonomy" id="1168221"/>
    <lineage>
        <taxon>Eukaryota</taxon>
        <taxon>Fungi</taxon>
        <taxon>Dikarya</taxon>
        <taxon>Ascomycota</taxon>
        <taxon>Pezizomycotina</taxon>
        <taxon>Dothideomycetes</taxon>
        <taxon>Dothideomycetes incertae sedis</taxon>
        <taxon>Coniosporium</taxon>
    </lineage>
</organism>
<dbReference type="GO" id="GO:0052689">
    <property type="term" value="F:carboxylic ester hydrolase activity"/>
    <property type="evidence" value="ECO:0007669"/>
    <property type="project" value="TreeGrafter"/>
</dbReference>
<evidence type="ECO:0000259" key="2">
    <source>
        <dbReference type="Pfam" id="PF02230"/>
    </source>
</evidence>
<name>R7YLZ5_CONA1</name>
<dbReference type="OMA" id="HGTDDAY"/>
<dbReference type="GO" id="GO:0008474">
    <property type="term" value="F:palmitoyl-(protein) hydrolase activity"/>
    <property type="evidence" value="ECO:0007669"/>
    <property type="project" value="TreeGrafter"/>
</dbReference>
<dbReference type="Gene3D" id="3.40.50.1820">
    <property type="entry name" value="alpha/beta hydrolase"/>
    <property type="match status" value="1"/>
</dbReference>
<evidence type="ECO:0000313" key="4">
    <source>
        <dbReference type="Proteomes" id="UP000016924"/>
    </source>
</evidence>
<reference evidence="4" key="1">
    <citation type="submission" date="2012-06" db="EMBL/GenBank/DDBJ databases">
        <title>The genome sequence of Coniosporium apollinis CBS 100218.</title>
        <authorList>
            <consortium name="The Broad Institute Genome Sequencing Platform"/>
            <person name="Cuomo C."/>
            <person name="Gorbushina A."/>
            <person name="Noack S."/>
            <person name="Walker B."/>
            <person name="Young S.K."/>
            <person name="Zeng Q."/>
            <person name="Gargeya S."/>
            <person name="Fitzgerald M."/>
            <person name="Haas B."/>
            <person name="Abouelleil A."/>
            <person name="Alvarado L."/>
            <person name="Arachchi H.M."/>
            <person name="Berlin A.M."/>
            <person name="Chapman S.B."/>
            <person name="Goldberg J."/>
            <person name="Griggs A."/>
            <person name="Gujja S."/>
            <person name="Hansen M."/>
            <person name="Howarth C."/>
            <person name="Imamovic A."/>
            <person name="Larimer J."/>
            <person name="McCowan C."/>
            <person name="Montmayeur A."/>
            <person name="Murphy C."/>
            <person name="Neiman D."/>
            <person name="Pearson M."/>
            <person name="Priest M."/>
            <person name="Roberts A."/>
            <person name="Saif S."/>
            <person name="Shea T."/>
            <person name="Sisk P."/>
            <person name="Sykes S."/>
            <person name="Wortman J."/>
            <person name="Nusbaum C."/>
            <person name="Birren B."/>
        </authorList>
    </citation>
    <scope>NUCLEOTIDE SEQUENCE [LARGE SCALE GENOMIC DNA]</scope>
    <source>
        <strain evidence="4">CBS 100218</strain>
    </source>
</reference>
<evidence type="ECO:0000256" key="1">
    <source>
        <dbReference type="ARBA" id="ARBA00006499"/>
    </source>
</evidence>
<dbReference type="OrthoDB" id="2418081at2759"/>
<sequence length="294" mass="32584">MADEDVSFPATHIHEPTADHTHTAIMLHGRGSNGPEFAQEFFSMKLSGSHQSLASRFPGWRWLFPSAGKIWNTTFEEEEPAWFDIASLTDITRRQDLQMDGIAKSVHHILEILEEEVERLECDETKVVLGGISMGSVIGLWTLLCQNRPSVRLGAFVGASGWLPLAAEIEEWFPKEESDPTESTSTSGSEESEALAFVKSMIGGRNNQNHEHHSLSTLLRTPVFLGHGTDDAYVDVSLGRQARDVLTKLGFTVQWREYVGAELEGHWLKAPEEMDDIAAVLEAVEKNGGSGRND</sequence>
<keyword evidence="4" id="KW-1185">Reference proteome</keyword>
<dbReference type="RefSeq" id="XP_007778252.1">
    <property type="nucleotide sequence ID" value="XM_007780062.1"/>
</dbReference>
<feature type="domain" description="Phospholipase/carboxylesterase/thioesterase" evidence="2">
    <location>
        <begin position="12"/>
        <end position="171"/>
    </location>
</feature>
<dbReference type="Proteomes" id="UP000016924">
    <property type="component" value="Unassembled WGS sequence"/>
</dbReference>
<dbReference type="InterPro" id="IPR029058">
    <property type="entry name" value="AB_hydrolase_fold"/>
</dbReference>
<proteinExistence type="inferred from homology"/>
<dbReference type="GO" id="GO:0005737">
    <property type="term" value="C:cytoplasm"/>
    <property type="evidence" value="ECO:0007669"/>
    <property type="project" value="TreeGrafter"/>
</dbReference>
<evidence type="ECO:0000313" key="3">
    <source>
        <dbReference type="EMBL" id="EON62935.1"/>
    </source>
</evidence>
<dbReference type="AlphaFoldDB" id="R7YLZ5"/>
<protein>
    <recommendedName>
        <fullName evidence="2">Phospholipase/carboxylesterase/thioesterase domain-containing protein</fullName>
    </recommendedName>
</protein>
<dbReference type="GeneID" id="19899472"/>
<dbReference type="SUPFAM" id="SSF53474">
    <property type="entry name" value="alpha/beta-Hydrolases"/>
    <property type="match status" value="1"/>
</dbReference>
<gene>
    <name evidence="3" type="ORF">W97_02161</name>
</gene>